<keyword evidence="5" id="KW-0663">Pyridoxal phosphate</keyword>
<dbReference type="PANTHER" id="PTHR46383">
    <property type="entry name" value="ASPARTATE AMINOTRANSFERASE"/>
    <property type="match status" value="1"/>
</dbReference>
<dbReference type="GO" id="GO:0006520">
    <property type="term" value="P:amino acid metabolic process"/>
    <property type="evidence" value="ECO:0007669"/>
    <property type="project" value="InterPro"/>
</dbReference>
<dbReference type="EC" id="2.6.1.-" evidence="6"/>
<evidence type="ECO:0000256" key="2">
    <source>
        <dbReference type="ARBA" id="ARBA00007441"/>
    </source>
</evidence>
<evidence type="ECO:0000256" key="3">
    <source>
        <dbReference type="ARBA" id="ARBA00022576"/>
    </source>
</evidence>
<dbReference type="GO" id="GO:0030170">
    <property type="term" value="F:pyridoxal phosphate binding"/>
    <property type="evidence" value="ECO:0007669"/>
    <property type="project" value="InterPro"/>
</dbReference>
<evidence type="ECO:0000259" key="7">
    <source>
        <dbReference type="Pfam" id="PF00155"/>
    </source>
</evidence>
<feature type="domain" description="Aminotransferase class I/classII large" evidence="7">
    <location>
        <begin position="40"/>
        <end position="384"/>
    </location>
</feature>
<dbReference type="PATRIC" id="fig|279113.9.peg.5051"/>
<accession>A0A127QBK6</accession>
<comment type="similarity">
    <text evidence="2 6">Belongs to the class-I pyridoxal-phosphate-dependent aminotransferase family.</text>
</comment>
<dbReference type="PANTHER" id="PTHR46383:SF1">
    <property type="entry name" value="ASPARTATE AMINOTRANSFERASE"/>
    <property type="match status" value="1"/>
</dbReference>
<evidence type="ECO:0000256" key="5">
    <source>
        <dbReference type="ARBA" id="ARBA00022898"/>
    </source>
</evidence>
<evidence type="ECO:0000256" key="4">
    <source>
        <dbReference type="ARBA" id="ARBA00022679"/>
    </source>
</evidence>
<evidence type="ECO:0000313" key="8">
    <source>
        <dbReference type="EMBL" id="AMP07391.1"/>
    </source>
</evidence>
<reference evidence="8 9" key="1">
    <citation type="submission" date="2015-11" db="EMBL/GenBank/DDBJ databases">
        <title>Exploring the genomic traits of fungus-feeding bacterial genus Collimonas.</title>
        <authorList>
            <person name="Song C."/>
            <person name="Schmidt R."/>
            <person name="de Jager V."/>
            <person name="Krzyzanowska D."/>
            <person name="Jongedijk E."/>
            <person name="Cankar K."/>
            <person name="Beekwilder J."/>
            <person name="van Veen A."/>
            <person name="de Boer W."/>
            <person name="van Veen J.A."/>
            <person name="Garbeva P."/>
        </authorList>
    </citation>
    <scope>NUCLEOTIDE SEQUENCE [LARGE SCALE GENOMIC DNA]</scope>
    <source>
        <strain evidence="8 9">Ter91</strain>
    </source>
</reference>
<protein>
    <recommendedName>
        <fullName evidence="6">Aminotransferase</fullName>
        <ecNumber evidence="6">2.6.1.-</ecNumber>
    </recommendedName>
</protein>
<organism evidence="8 9">
    <name type="scientific">Collimonas pratensis</name>
    <dbReference type="NCBI Taxonomy" id="279113"/>
    <lineage>
        <taxon>Bacteria</taxon>
        <taxon>Pseudomonadati</taxon>
        <taxon>Pseudomonadota</taxon>
        <taxon>Betaproteobacteria</taxon>
        <taxon>Burkholderiales</taxon>
        <taxon>Oxalobacteraceae</taxon>
        <taxon>Collimonas</taxon>
    </lineage>
</organism>
<dbReference type="NCBIfam" id="NF004770">
    <property type="entry name" value="PRK06108.1"/>
    <property type="match status" value="1"/>
</dbReference>
<dbReference type="AlphaFoldDB" id="A0A127QBK6"/>
<dbReference type="Pfam" id="PF00155">
    <property type="entry name" value="Aminotran_1_2"/>
    <property type="match status" value="1"/>
</dbReference>
<dbReference type="InterPro" id="IPR015422">
    <property type="entry name" value="PyrdxlP-dep_Trfase_small"/>
</dbReference>
<dbReference type="CDD" id="cd00609">
    <property type="entry name" value="AAT_like"/>
    <property type="match status" value="1"/>
</dbReference>
<dbReference type="EMBL" id="CP013234">
    <property type="protein sequence ID" value="AMP07391.1"/>
    <property type="molecule type" value="Genomic_DNA"/>
</dbReference>
<evidence type="ECO:0000256" key="6">
    <source>
        <dbReference type="RuleBase" id="RU000481"/>
    </source>
</evidence>
<dbReference type="SUPFAM" id="SSF53383">
    <property type="entry name" value="PLP-dependent transferases"/>
    <property type="match status" value="1"/>
</dbReference>
<dbReference type="InterPro" id="IPR015424">
    <property type="entry name" value="PyrdxlP-dep_Trfase"/>
</dbReference>
<dbReference type="InterPro" id="IPR050596">
    <property type="entry name" value="AspAT/PAT-like"/>
</dbReference>
<name>A0A127QBK6_9BURK</name>
<dbReference type="InterPro" id="IPR004839">
    <property type="entry name" value="Aminotransferase_I/II_large"/>
</dbReference>
<dbReference type="KEGG" id="cpra:CPter91_5103"/>
<sequence>MSLDHPAVARALVREMGASRIREVANVGIGRNDVLPFWFGEPDQVTPAFIRDAAKAALDDGDTFYTHNYGIPPLREAIAKYLSSLHQPIDAGRIAVTSSGVSALMVLAQLIISPGDRVVAVTPLWPNVSEIPKILGAEVVRVALQFGETWELDLQQLLGALTPGTRAVLLNSPNNPTGWVMPRAQQEIVLAHCRRHGIWIVADDVYERLVYSEQPHPCAPSFLDIADADDRVISSNSFSKSWLMTGWRLGWLVAPPALMPDLGKLIEFNTSCAPGFVQRAGIVAIERGDEIIGNTVARYRLARDFLYERLNALPGITAPRPKGAMYLFFRVDGVNDSLALCKQLVRDAGLGLAPGNAFGAEGEGYVRWCFASSLERLEDGVQRLQRFLSA</sequence>
<dbReference type="Gene3D" id="3.90.1150.10">
    <property type="entry name" value="Aspartate Aminotransferase, domain 1"/>
    <property type="match status" value="1"/>
</dbReference>
<dbReference type="InterPro" id="IPR004838">
    <property type="entry name" value="NHTrfase_class1_PyrdxlP-BS"/>
</dbReference>
<dbReference type="OrthoDB" id="9803354at2"/>
<dbReference type="InterPro" id="IPR015421">
    <property type="entry name" value="PyrdxlP-dep_Trfase_major"/>
</dbReference>
<dbReference type="Proteomes" id="UP000074561">
    <property type="component" value="Chromosome"/>
</dbReference>
<keyword evidence="4 6" id="KW-0808">Transferase</keyword>
<dbReference type="RefSeq" id="WP_061944925.1">
    <property type="nucleotide sequence ID" value="NZ_CP013234.1"/>
</dbReference>
<proteinExistence type="inferred from homology"/>
<dbReference type="PROSITE" id="PS00105">
    <property type="entry name" value="AA_TRANSFER_CLASS_1"/>
    <property type="match status" value="1"/>
</dbReference>
<dbReference type="GO" id="GO:0008483">
    <property type="term" value="F:transaminase activity"/>
    <property type="evidence" value="ECO:0007669"/>
    <property type="project" value="UniProtKB-KW"/>
</dbReference>
<comment type="cofactor">
    <cofactor evidence="1 6">
        <name>pyridoxal 5'-phosphate</name>
        <dbReference type="ChEBI" id="CHEBI:597326"/>
    </cofactor>
</comment>
<dbReference type="Gene3D" id="3.40.640.10">
    <property type="entry name" value="Type I PLP-dependent aspartate aminotransferase-like (Major domain)"/>
    <property type="match status" value="1"/>
</dbReference>
<keyword evidence="3 6" id="KW-0032">Aminotransferase</keyword>
<gene>
    <name evidence="8" type="ORF">CPter91_5103</name>
</gene>
<evidence type="ECO:0000256" key="1">
    <source>
        <dbReference type="ARBA" id="ARBA00001933"/>
    </source>
</evidence>
<evidence type="ECO:0000313" key="9">
    <source>
        <dbReference type="Proteomes" id="UP000074561"/>
    </source>
</evidence>
<dbReference type="STRING" id="279113.CPter91_5103"/>